<dbReference type="Gene3D" id="3.40.50.720">
    <property type="entry name" value="NAD(P)-binding Rossmann-like Domain"/>
    <property type="match status" value="1"/>
</dbReference>
<proteinExistence type="inferred from homology"/>
<dbReference type="InterPro" id="IPR036291">
    <property type="entry name" value="NAD(P)-bd_dom_sf"/>
</dbReference>
<dbReference type="PANTHER" id="PTHR24320">
    <property type="entry name" value="RETINOL DEHYDROGENASE"/>
    <property type="match status" value="1"/>
</dbReference>
<dbReference type="Proteomes" id="UP001295794">
    <property type="component" value="Unassembled WGS sequence"/>
</dbReference>
<dbReference type="EMBL" id="CAVNYO010000405">
    <property type="protein sequence ID" value="CAK5275968.1"/>
    <property type="molecule type" value="Genomic_DNA"/>
</dbReference>
<keyword evidence="3" id="KW-0560">Oxidoreductase</keyword>
<name>A0AAD2HHH7_9AGAR</name>
<evidence type="ECO:0000313" key="5">
    <source>
        <dbReference type="Proteomes" id="UP001295794"/>
    </source>
</evidence>
<gene>
    <name evidence="4" type="ORF">MYCIT1_LOCUS24077</name>
</gene>
<dbReference type="InterPro" id="IPR002347">
    <property type="entry name" value="SDR_fam"/>
</dbReference>
<sequence length="317" mass="34651">MPSISEADLVDLHGKVALVTGGNTGIGYATIQMLARKGAKVYMGARDQERAEAAIQQLEAEGILDGSVHWLKLDLSDVRRVREAVASFCKKEERLDVLVNNAAKTFPGPYRLNDDGFLDIMAVNHIGHFALTQGLLPLMIETAKRPNSDVRIVNVSSVAHTQVKPATFATRDALNKNYGDSVMGTLNTYGNTKLANILHMKELQKRLAADSVPITCISVHPGSVKTTGSDHFLGSVPCLGWLFRDYIGPLFFKPWRNGAIPVVFAAAGAKVAEDNDKYRGAYLIPPAALSQPSKYALDERLQKELFDTTEMILTELN</sequence>
<accession>A0AAD2HHH7</accession>
<organism evidence="4 5">
    <name type="scientific">Mycena citricolor</name>
    <dbReference type="NCBI Taxonomy" id="2018698"/>
    <lineage>
        <taxon>Eukaryota</taxon>
        <taxon>Fungi</taxon>
        <taxon>Dikarya</taxon>
        <taxon>Basidiomycota</taxon>
        <taxon>Agaricomycotina</taxon>
        <taxon>Agaricomycetes</taxon>
        <taxon>Agaricomycetidae</taxon>
        <taxon>Agaricales</taxon>
        <taxon>Marasmiineae</taxon>
        <taxon>Mycenaceae</taxon>
        <taxon>Mycena</taxon>
    </lineage>
</organism>
<protein>
    <submittedName>
        <fullName evidence="4">Uncharacterized protein</fullName>
    </submittedName>
</protein>
<dbReference type="PANTHER" id="PTHR24320:SF282">
    <property type="entry name" value="WW DOMAIN-CONTAINING OXIDOREDUCTASE"/>
    <property type="match status" value="1"/>
</dbReference>
<dbReference type="SUPFAM" id="SSF51735">
    <property type="entry name" value="NAD(P)-binding Rossmann-fold domains"/>
    <property type="match status" value="1"/>
</dbReference>
<dbReference type="PRINTS" id="PR00081">
    <property type="entry name" value="GDHRDH"/>
</dbReference>
<evidence type="ECO:0000256" key="2">
    <source>
        <dbReference type="ARBA" id="ARBA00022857"/>
    </source>
</evidence>
<reference evidence="4" key="1">
    <citation type="submission" date="2023-11" db="EMBL/GenBank/DDBJ databases">
        <authorList>
            <person name="De Vega J J."/>
            <person name="De Vega J J."/>
        </authorList>
    </citation>
    <scope>NUCLEOTIDE SEQUENCE</scope>
</reference>
<dbReference type="AlphaFoldDB" id="A0AAD2HHH7"/>
<keyword evidence="5" id="KW-1185">Reference proteome</keyword>
<evidence type="ECO:0000256" key="1">
    <source>
        <dbReference type="ARBA" id="ARBA00006484"/>
    </source>
</evidence>
<evidence type="ECO:0000256" key="3">
    <source>
        <dbReference type="ARBA" id="ARBA00023002"/>
    </source>
</evidence>
<keyword evidence="2" id="KW-0521">NADP</keyword>
<comment type="caution">
    <text evidence="4">The sequence shown here is derived from an EMBL/GenBank/DDBJ whole genome shotgun (WGS) entry which is preliminary data.</text>
</comment>
<evidence type="ECO:0000313" key="4">
    <source>
        <dbReference type="EMBL" id="CAK5275968.1"/>
    </source>
</evidence>
<dbReference type="Pfam" id="PF00106">
    <property type="entry name" value="adh_short"/>
    <property type="match status" value="1"/>
</dbReference>
<dbReference type="GO" id="GO:0016491">
    <property type="term" value="F:oxidoreductase activity"/>
    <property type="evidence" value="ECO:0007669"/>
    <property type="project" value="UniProtKB-KW"/>
</dbReference>
<comment type="similarity">
    <text evidence="1">Belongs to the short-chain dehydrogenases/reductases (SDR) family.</text>
</comment>